<dbReference type="GO" id="GO:0007165">
    <property type="term" value="P:signal transduction"/>
    <property type="evidence" value="ECO:0007669"/>
    <property type="project" value="InterPro"/>
</dbReference>
<reference evidence="2" key="1">
    <citation type="journal article" date="2020" name="mSystems">
        <title>Genome- and Community-Level Interaction Insights into Carbon Utilization and Element Cycling Functions of Hydrothermarchaeota in Hydrothermal Sediment.</title>
        <authorList>
            <person name="Zhou Z."/>
            <person name="Liu Y."/>
            <person name="Xu W."/>
            <person name="Pan J."/>
            <person name="Luo Z.H."/>
            <person name="Li M."/>
        </authorList>
    </citation>
    <scope>NUCLEOTIDE SEQUENCE [LARGE SCALE GENOMIC DNA]</scope>
    <source>
        <strain evidence="2">SpSt-456</strain>
    </source>
</reference>
<sequence>MLGFAALTPTYGFFPRRKPIGAASAATPLSRPGALLGGGFLNPRFFPSAGFMPGLNPADTFQGWSGSCLSKGSEPKEQQKRGTSMIGKDFVVCDVAGQWWAVPLDAVCRIVRAVALARVPEASPDLLGLMNLHGTLVPVYDLRHAFGLPPKSLAPDDRFVILDDGSGPVGLRADAVCRIGPVELEANDPCRRLFAGQRNFFCAVGKCEGQTVLMLDVKGFHREGHRRGETVKESSVRVIEMTHEGAVPRPRTGESGPGDEALVYALPS</sequence>
<dbReference type="AlphaFoldDB" id="A0A832A2Q4"/>
<dbReference type="PANTHER" id="PTHR22617:SF23">
    <property type="entry name" value="CHEMOTAXIS PROTEIN CHEW"/>
    <property type="match status" value="1"/>
</dbReference>
<dbReference type="GO" id="GO:0005829">
    <property type="term" value="C:cytosol"/>
    <property type="evidence" value="ECO:0007669"/>
    <property type="project" value="TreeGrafter"/>
</dbReference>
<feature type="domain" description="CheW-like" evidence="1">
    <location>
        <begin position="87"/>
        <end position="226"/>
    </location>
</feature>
<dbReference type="InterPro" id="IPR002545">
    <property type="entry name" value="CheW-lke_dom"/>
</dbReference>
<name>A0A832A2Q4_9BACT</name>
<dbReference type="SUPFAM" id="SSF50341">
    <property type="entry name" value="CheW-like"/>
    <property type="match status" value="1"/>
</dbReference>
<dbReference type="Gene3D" id="2.40.50.180">
    <property type="entry name" value="CheA-289, Domain 4"/>
    <property type="match status" value="1"/>
</dbReference>
<dbReference type="InterPro" id="IPR039315">
    <property type="entry name" value="CheW"/>
</dbReference>
<gene>
    <name evidence="2" type="ORF">ENS06_13960</name>
</gene>
<accession>A0A832A2Q4</accession>
<dbReference type="InterPro" id="IPR036061">
    <property type="entry name" value="CheW-like_dom_sf"/>
</dbReference>
<proteinExistence type="predicted"/>
<comment type="caution">
    <text evidence="2">The sequence shown here is derived from an EMBL/GenBank/DDBJ whole genome shotgun (WGS) entry which is preliminary data.</text>
</comment>
<evidence type="ECO:0000259" key="1">
    <source>
        <dbReference type="PROSITE" id="PS50851"/>
    </source>
</evidence>
<dbReference type="Pfam" id="PF01584">
    <property type="entry name" value="CheW"/>
    <property type="match status" value="1"/>
</dbReference>
<organism evidence="2">
    <name type="scientific">Desulfacinum infernum</name>
    <dbReference type="NCBI Taxonomy" id="35837"/>
    <lineage>
        <taxon>Bacteria</taxon>
        <taxon>Pseudomonadati</taxon>
        <taxon>Thermodesulfobacteriota</taxon>
        <taxon>Syntrophobacteria</taxon>
        <taxon>Syntrophobacterales</taxon>
        <taxon>Syntrophobacteraceae</taxon>
        <taxon>Desulfacinum</taxon>
    </lineage>
</organism>
<dbReference type="PANTHER" id="PTHR22617">
    <property type="entry name" value="CHEMOTAXIS SENSOR HISTIDINE KINASE-RELATED"/>
    <property type="match status" value="1"/>
</dbReference>
<protein>
    <submittedName>
        <fullName evidence="2">Chemotaxis protein CheW</fullName>
    </submittedName>
</protein>
<dbReference type="GO" id="GO:0006935">
    <property type="term" value="P:chemotaxis"/>
    <property type="evidence" value="ECO:0007669"/>
    <property type="project" value="InterPro"/>
</dbReference>
<dbReference type="PROSITE" id="PS50851">
    <property type="entry name" value="CHEW"/>
    <property type="match status" value="1"/>
</dbReference>
<evidence type="ECO:0000313" key="2">
    <source>
        <dbReference type="EMBL" id="HFK98413.1"/>
    </source>
</evidence>
<dbReference type="Gene3D" id="2.30.30.40">
    <property type="entry name" value="SH3 Domains"/>
    <property type="match status" value="1"/>
</dbReference>
<dbReference type="EMBL" id="DSTK01000039">
    <property type="protein sequence ID" value="HFK98413.1"/>
    <property type="molecule type" value="Genomic_DNA"/>
</dbReference>
<dbReference type="SMART" id="SM00260">
    <property type="entry name" value="CheW"/>
    <property type="match status" value="1"/>
</dbReference>